<dbReference type="InterPro" id="IPR017847">
    <property type="entry name" value="T6SS_RhsGE_Vgr_subset"/>
</dbReference>
<name>A0A068R2R9_9GAMM</name>
<proteinExistence type="inferred from homology"/>
<dbReference type="Gene3D" id="3.55.50.10">
    <property type="entry name" value="Baseplate protein-like domains"/>
    <property type="match status" value="1"/>
</dbReference>
<dbReference type="SUPFAM" id="SSF69255">
    <property type="entry name" value="gp5 N-terminal domain-like"/>
    <property type="match status" value="1"/>
</dbReference>
<evidence type="ECO:0000313" key="5">
    <source>
        <dbReference type="Proteomes" id="UP000032735"/>
    </source>
</evidence>
<dbReference type="AlphaFoldDB" id="A0A068R2R9"/>
<dbReference type="SUPFAM" id="SSF69349">
    <property type="entry name" value="Phage fibre proteins"/>
    <property type="match status" value="1"/>
</dbReference>
<keyword evidence="5" id="KW-1185">Reference proteome</keyword>
<dbReference type="HOGENOM" id="CLU_004121_7_3_6"/>
<comment type="similarity">
    <text evidence="1">Belongs to the VgrG protein family.</text>
</comment>
<feature type="domain" description="Gp5/Type VI secretion system Vgr protein OB-fold" evidence="2">
    <location>
        <begin position="396"/>
        <end position="464"/>
    </location>
</feature>
<sequence>MERQFIAHSSLSGKSLLFKSLKGTERLSEAYEFEVQLLSEKRLSDPISLHNTVLTIEIKNKSTPTRYLSGYIEKISYAPFYKYEDRLYLYTAIIRPKLWELKQRLGYSIWQDKTVPDIIAKILQAAGVSFKNQLVEKYRTWEYCVKHNETDFDFIHRLMEHEGIYYYFKHEMGNHTLILVDSPHAHQSMPGYQTIKYFSMGHNLTKTLTEYIYSWNISSITIPNTYSIDDYNFRKPRAKLYTAVQTPAVSTDNTEMFIWPGHYVENEQGQFYAKVRQQAHEAKSKLVNGEGNVLGMAPGYIFTLSLPPDIKGDDHGDYLITGAHYTFFEKPYLNNSTGQLVEDPYDHLLDLNKNSIQFDAIPANTHWKPLPITPWPKVTGLETAIVTGPKNKQIWTDKYGRIKVKFRWDKDEKKDDTRSCWIRVATQWAGWRYGNICVPRVGEEVIISFVNGDPDKPLVIGSTYNNENMPPWELPKYETRVGIMSNTKGGKHEQANYLFFDDEPKKELFDLHAERNMNISVEKDKNVTIDGTRTTEIKKEQKDTVKGNASFTYQANHDTTIKGKDTLTINNSQQETIKNGRKTEINGGDTYKLKGDLNAKIDGKWVQNITGTTLISSPSLITIKSDTNVVIDCPQSIFSAKFCAISLTALNIGLTQLATSVTNTNVGMTNLSVGTTGVSLQATSLAVSKTLTDVADSTVKISQSAVSVTKAGIKLLASQLHILN</sequence>
<dbReference type="EMBL" id="FO704551">
    <property type="protein sequence ID" value="CDG21483.1"/>
    <property type="molecule type" value="Genomic_DNA"/>
</dbReference>
<dbReference type="InterPro" id="IPR037026">
    <property type="entry name" value="Vgr_OB-fold_dom_sf"/>
</dbReference>
<dbReference type="Gene3D" id="2.40.50.230">
    <property type="entry name" value="Gp5 N-terminal domain"/>
    <property type="match status" value="1"/>
</dbReference>
<dbReference type="OrthoDB" id="6710627at2"/>
<evidence type="ECO:0000259" key="2">
    <source>
        <dbReference type="Pfam" id="PF04717"/>
    </source>
</evidence>
<evidence type="ECO:0000256" key="1">
    <source>
        <dbReference type="ARBA" id="ARBA00005558"/>
    </source>
</evidence>
<dbReference type="Pfam" id="PF22178">
    <property type="entry name" value="Gp5_trimer_C"/>
    <property type="match status" value="1"/>
</dbReference>
<dbReference type="InterPro" id="IPR054030">
    <property type="entry name" value="Gp5_Vgr_C"/>
</dbReference>
<evidence type="ECO:0000313" key="4">
    <source>
        <dbReference type="EMBL" id="CDG21483.1"/>
    </source>
</evidence>
<dbReference type="InterPro" id="IPR006533">
    <property type="entry name" value="T6SS_Vgr_RhsGE"/>
</dbReference>
<dbReference type="RefSeq" id="WP_045958674.1">
    <property type="nucleotide sequence ID" value="NZ_FO704551.1"/>
</dbReference>
<feature type="domain" description="Gp5/Type VI secretion system Vgr C-terminal trimerisation" evidence="3">
    <location>
        <begin position="482"/>
        <end position="590"/>
    </location>
</feature>
<protein>
    <submittedName>
        <fullName evidence="4">Uncharacterized protein</fullName>
    </submittedName>
</protein>
<dbReference type="NCBIfam" id="TIGR01646">
    <property type="entry name" value="vgr_GE"/>
    <property type="match status" value="1"/>
</dbReference>
<evidence type="ECO:0000259" key="3">
    <source>
        <dbReference type="Pfam" id="PF22178"/>
    </source>
</evidence>
<dbReference type="KEGG" id="xpo:XPG1_1828"/>
<dbReference type="Gene3D" id="2.30.110.50">
    <property type="match status" value="1"/>
</dbReference>
<organism evidence="4 5">
    <name type="scientific">Xenorhabdus poinarii G6</name>
    <dbReference type="NCBI Taxonomy" id="1354304"/>
    <lineage>
        <taxon>Bacteria</taxon>
        <taxon>Pseudomonadati</taxon>
        <taxon>Pseudomonadota</taxon>
        <taxon>Gammaproteobacteria</taxon>
        <taxon>Enterobacterales</taxon>
        <taxon>Morganellaceae</taxon>
        <taxon>Xenorhabdus</taxon>
    </lineage>
</organism>
<dbReference type="STRING" id="1354304.XPG1_1828"/>
<dbReference type="Pfam" id="PF04717">
    <property type="entry name" value="Phage_base_V"/>
    <property type="match status" value="1"/>
</dbReference>
<reference evidence="4 5" key="1">
    <citation type="submission" date="2013-07" db="EMBL/GenBank/DDBJ databases">
        <authorList>
            <person name="Genoscope - CEA"/>
        </authorList>
    </citation>
    <scope>NUCLEOTIDE SEQUENCE [LARGE SCALE GENOMIC DNA]</scope>
    <source>
        <strain evidence="4 5">G6</strain>
    </source>
</reference>
<dbReference type="Gene3D" id="4.10.220.110">
    <property type="match status" value="1"/>
</dbReference>
<gene>
    <name evidence="4" type="ORF">XPG1_1828</name>
</gene>
<dbReference type="SUPFAM" id="SSF69279">
    <property type="entry name" value="Phage tail proteins"/>
    <property type="match status" value="2"/>
</dbReference>
<accession>A0A068R2R9</accession>
<dbReference type="Proteomes" id="UP000032735">
    <property type="component" value="Chromosome"/>
</dbReference>
<dbReference type="InterPro" id="IPR006531">
    <property type="entry name" value="Gp5/Vgr_OB"/>
</dbReference>
<dbReference type="NCBIfam" id="TIGR03361">
    <property type="entry name" value="VI_Rhs_Vgr"/>
    <property type="match status" value="1"/>
</dbReference>
<dbReference type="Pfam" id="PF05954">
    <property type="entry name" value="Phage_GPD"/>
    <property type="match status" value="1"/>
</dbReference>